<protein>
    <submittedName>
        <fullName evidence="1">Uncharacterized protein</fullName>
    </submittedName>
</protein>
<accession>A0ABD1TN60</accession>
<name>A0ABD1TN60_9LAMI</name>
<evidence type="ECO:0000313" key="1">
    <source>
        <dbReference type="EMBL" id="KAL2514168.1"/>
    </source>
</evidence>
<reference evidence="2" key="1">
    <citation type="submission" date="2024-07" db="EMBL/GenBank/DDBJ databases">
        <title>Two chromosome-level genome assemblies of Korean endemic species Abeliophyllum distichum and Forsythia ovata (Oleaceae).</title>
        <authorList>
            <person name="Jang H."/>
        </authorList>
    </citation>
    <scope>NUCLEOTIDE SEQUENCE [LARGE SCALE GENOMIC DNA]</scope>
</reference>
<dbReference type="Proteomes" id="UP001604277">
    <property type="component" value="Unassembled WGS sequence"/>
</dbReference>
<sequence>MLFAVFTTVSTVHNYGDQMLQKLGFIWANLLGKTVYVEQRSRKLCNIPTRSVEVAIDARTSTAIKKFLPNLQKVEESITGIRMDAGVEHFKSPAHLPQTRAIVPISWTIFFNYASMVDMIFIM</sequence>
<evidence type="ECO:0000313" key="2">
    <source>
        <dbReference type="Proteomes" id="UP001604277"/>
    </source>
</evidence>
<proteinExistence type="predicted"/>
<comment type="caution">
    <text evidence="1">The sequence shown here is derived from an EMBL/GenBank/DDBJ whole genome shotgun (WGS) entry which is preliminary data.</text>
</comment>
<keyword evidence="2" id="KW-1185">Reference proteome</keyword>
<dbReference type="AlphaFoldDB" id="A0ABD1TN60"/>
<dbReference type="EMBL" id="JBFOLJ010000008">
    <property type="protein sequence ID" value="KAL2514168.1"/>
    <property type="molecule type" value="Genomic_DNA"/>
</dbReference>
<organism evidence="1 2">
    <name type="scientific">Forsythia ovata</name>
    <dbReference type="NCBI Taxonomy" id="205694"/>
    <lineage>
        <taxon>Eukaryota</taxon>
        <taxon>Viridiplantae</taxon>
        <taxon>Streptophyta</taxon>
        <taxon>Embryophyta</taxon>
        <taxon>Tracheophyta</taxon>
        <taxon>Spermatophyta</taxon>
        <taxon>Magnoliopsida</taxon>
        <taxon>eudicotyledons</taxon>
        <taxon>Gunneridae</taxon>
        <taxon>Pentapetalae</taxon>
        <taxon>asterids</taxon>
        <taxon>lamiids</taxon>
        <taxon>Lamiales</taxon>
        <taxon>Oleaceae</taxon>
        <taxon>Forsythieae</taxon>
        <taxon>Forsythia</taxon>
    </lineage>
</organism>
<gene>
    <name evidence="1" type="ORF">Fot_28139</name>
</gene>